<organism evidence="1 2">
    <name type="scientific">Nitrosospira multiformis</name>
    <dbReference type="NCBI Taxonomy" id="1231"/>
    <lineage>
        <taxon>Bacteria</taxon>
        <taxon>Pseudomonadati</taxon>
        <taxon>Pseudomonadota</taxon>
        <taxon>Betaproteobacteria</taxon>
        <taxon>Nitrosomonadales</taxon>
        <taxon>Nitrosomonadaceae</taxon>
        <taxon>Nitrosospira</taxon>
    </lineage>
</organism>
<dbReference type="RefSeq" id="WP_143049083.1">
    <property type="nucleotide sequence ID" value="NZ_FOHI01000002.1"/>
</dbReference>
<evidence type="ECO:0000313" key="2">
    <source>
        <dbReference type="Proteomes" id="UP000183339"/>
    </source>
</evidence>
<name>A0A1I0A691_9PROT</name>
<dbReference type="EMBL" id="FOHI01000002">
    <property type="protein sequence ID" value="SES89630.1"/>
    <property type="molecule type" value="Genomic_DNA"/>
</dbReference>
<dbReference type="Proteomes" id="UP000183339">
    <property type="component" value="Unassembled WGS sequence"/>
</dbReference>
<sequence>MSIDQVQWFNQEIPDRETEMKLGIIVVYLVNENTRLILQEHLRRIERHTKTIDYTIYGTIIRTPEPLIAQLRMGSHPHMKLYDFASDTASRAGTVVHPDAREHGSYLDKLTKVAFADGCSHICTMDMDSFPIRDDWFHVMAEQSAASSSGVVAVFRAENGDTDLTHPCGLLMPVTFYEKFSPVFIPPDSFFSSDDFIEYRKETGQRPDTGVGISEIIHRHDLSWTRLKRTNINNDDLLFAGIYGDLIFHFGSTSRNIKYNGADLMNDPIIRTINWIGENIMYFRSGSPLDRLRAWQRERIGNRKTQTIANIFEAYFSDPDHYLNYLRGNADFSRSIKHHK</sequence>
<gene>
    <name evidence="1" type="ORF">SAMN05216412_102123</name>
</gene>
<dbReference type="AlphaFoldDB" id="A0A1I0A691"/>
<proteinExistence type="predicted"/>
<evidence type="ECO:0008006" key="3">
    <source>
        <dbReference type="Google" id="ProtNLM"/>
    </source>
</evidence>
<accession>A0A1I0A691</accession>
<protein>
    <recommendedName>
        <fullName evidence="3">Glycosyl transferase family 2</fullName>
    </recommendedName>
</protein>
<dbReference type="OrthoDB" id="9255821at2"/>
<evidence type="ECO:0000313" key="1">
    <source>
        <dbReference type="EMBL" id="SES89630.1"/>
    </source>
</evidence>
<reference evidence="1 2" key="1">
    <citation type="submission" date="2016-10" db="EMBL/GenBank/DDBJ databases">
        <authorList>
            <person name="de Groot N.N."/>
        </authorList>
    </citation>
    <scope>NUCLEOTIDE SEQUENCE [LARGE SCALE GENOMIC DNA]</scope>
    <source>
        <strain evidence="1 2">Nl7</strain>
    </source>
</reference>